<reference evidence="2" key="1">
    <citation type="submission" date="2003-08" db="EMBL/GenBank/DDBJ databases">
        <authorList>
            <person name="Birren B."/>
            <person name="Nusbaum C."/>
            <person name="Abebe A."/>
            <person name="Abouelleil A."/>
            <person name="Adekoya E."/>
            <person name="Ait-zahra M."/>
            <person name="Allen N."/>
            <person name="Allen T."/>
            <person name="An P."/>
            <person name="Anderson M."/>
            <person name="Anderson S."/>
            <person name="Arachchi H."/>
            <person name="Armbruster J."/>
            <person name="Bachantsang P."/>
            <person name="Baldwin J."/>
            <person name="Barry A."/>
            <person name="Bayul T."/>
            <person name="Blitshsteyn B."/>
            <person name="Bloom T."/>
            <person name="Blye J."/>
            <person name="Boguslavskiy L."/>
            <person name="Borowsky M."/>
            <person name="Boukhgalter B."/>
            <person name="Brunache A."/>
            <person name="Butler J."/>
            <person name="Calixte N."/>
            <person name="Calvo S."/>
            <person name="Camarata J."/>
            <person name="Campo K."/>
            <person name="Chang J."/>
            <person name="Cheshatsang Y."/>
            <person name="Citroen M."/>
            <person name="Collymore A."/>
            <person name="Considine T."/>
            <person name="Cook A."/>
            <person name="Cooke P."/>
            <person name="Corum B."/>
            <person name="Cuomo C."/>
            <person name="David R."/>
            <person name="Dawoe T."/>
            <person name="Degray S."/>
            <person name="Dodge S."/>
            <person name="Dooley K."/>
            <person name="Dorje P."/>
            <person name="Dorjee K."/>
            <person name="Dorris L."/>
            <person name="Duffey N."/>
            <person name="Dupes A."/>
            <person name="Elkins T."/>
            <person name="Engels R."/>
            <person name="Erickson J."/>
            <person name="Farina A."/>
            <person name="Faro S."/>
            <person name="Ferreira P."/>
            <person name="Fischer H."/>
            <person name="Fitzgerald M."/>
            <person name="Foley K."/>
            <person name="Gage D."/>
            <person name="Galagan J."/>
            <person name="Gearin G."/>
            <person name="Gnerre S."/>
            <person name="Gnirke A."/>
            <person name="Goyette A."/>
            <person name="Graham J."/>
            <person name="Grandbois E."/>
            <person name="Gyaltsen K."/>
            <person name="Hafez N."/>
            <person name="Hagopian D."/>
            <person name="Hagos B."/>
            <person name="Hall J."/>
            <person name="Hatcher B."/>
            <person name="Heller A."/>
            <person name="Higgins H."/>
            <person name="Honan T."/>
            <person name="Horn A."/>
            <person name="Houde N."/>
            <person name="Hughes L."/>
            <person name="Hulme W."/>
            <person name="Husby E."/>
            <person name="Iliev I."/>
            <person name="Jaffe D."/>
            <person name="Jones C."/>
            <person name="Kamal M."/>
            <person name="Kamat A."/>
            <person name="Kamvysselis M."/>
            <person name="Karlsson E."/>
            <person name="Kells C."/>
            <person name="Kieu A."/>
            <person name="Kisner P."/>
            <person name="Kodira C."/>
            <person name="Kulbokas E."/>
            <person name="Labutti K."/>
            <person name="Lama D."/>
            <person name="Landers T."/>
            <person name="Leger J."/>
            <person name="Levine S."/>
            <person name="Lewis D."/>
            <person name="Lewis T."/>
            <person name="Lindblad-toh K."/>
            <person name="Liu X."/>
            <person name="Lokyitsang T."/>
            <person name="Lokyitsang Y."/>
            <person name="Lucien O."/>
            <person name="Lui A."/>
            <person name="Ma L.J."/>
            <person name="Mabbitt R."/>
            <person name="Macdonald J."/>
            <person name="Maclean C."/>
            <person name="Major J."/>
            <person name="Manning J."/>
            <person name="Marabella R."/>
            <person name="Maru K."/>
            <person name="Matthews C."/>
            <person name="Mauceli E."/>
            <person name="Mccarthy M."/>
            <person name="Mcdonough S."/>
            <person name="Mcghee T."/>
            <person name="Meldrim J."/>
            <person name="Meneus L."/>
            <person name="Mesirov J."/>
            <person name="Mihalev A."/>
            <person name="Mihova T."/>
            <person name="Mikkelsen T."/>
            <person name="Mlenga V."/>
            <person name="Moru K."/>
            <person name="Mozes J."/>
            <person name="Mulrain L."/>
            <person name="Munson G."/>
            <person name="Naylor J."/>
            <person name="Newes C."/>
            <person name="Nguyen C."/>
            <person name="Nguyen N."/>
            <person name="Nguyen T."/>
            <person name="Nicol R."/>
            <person name="Nielsen C."/>
            <person name="Nizzari M."/>
            <person name="Norbu C."/>
            <person name="Norbu N."/>
            <person name="O'donnell P."/>
            <person name="Okoawo O."/>
            <person name="O'leary S."/>
            <person name="Omotosho B."/>
            <person name="O'neill K."/>
            <person name="Osman S."/>
            <person name="Parker S."/>
            <person name="Perrin D."/>
            <person name="Phunkhang P."/>
            <person name="Piqani B."/>
            <person name="Purcell S."/>
            <person name="Rachupka T."/>
            <person name="Ramasamy U."/>
            <person name="Rameau R."/>
            <person name="Ray V."/>
            <person name="Raymond C."/>
            <person name="Retta R."/>
            <person name="Richardson S."/>
            <person name="Rise C."/>
            <person name="Rodriguez J."/>
            <person name="Rogers J."/>
            <person name="Rogov P."/>
            <person name="Rutman M."/>
            <person name="Schupbach R."/>
            <person name="Seaman C."/>
            <person name="Settipalli S."/>
            <person name="Sharpe T."/>
            <person name="Sheridan J."/>
            <person name="Sherpa N."/>
            <person name="Shi J."/>
            <person name="Smirnov S."/>
            <person name="Smith C."/>
            <person name="Sougnez C."/>
            <person name="Spencer B."/>
            <person name="Stalker J."/>
            <person name="Stange-thomann N."/>
            <person name="Stavropoulos S."/>
            <person name="Stetson K."/>
            <person name="Stone C."/>
            <person name="Stone S."/>
            <person name="Stubbs M."/>
            <person name="Talamas J."/>
            <person name="Tchuinga P."/>
            <person name="Tenzing P."/>
            <person name="Tesfaye S."/>
            <person name="Theodore J."/>
            <person name="Thoulutsang Y."/>
            <person name="Topham K."/>
            <person name="Towey S."/>
            <person name="Tsamla T."/>
            <person name="Tsomo N."/>
            <person name="Vallee D."/>
            <person name="Vassiliev H."/>
            <person name="Venkataraman V."/>
            <person name="Vinson J."/>
            <person name="Vo A."/>
            <person name="Wade C."/>
            <person name="Wang S."/>
            <person name="Wangchuk T."/>
            <person name="Wangdi T."/>
            <person name="Whittaker C."/>
            <person name="Wilkinson J."/>
            <person name="Wu Y."/>
            <person name="Wyman D."/>
            <person name="Yadav S."/>
            <person name="Yang S."/>
            <person name="Yang X."/>
            <person name="Yeager S."/>
            <person name="Yee E."/>
            <person name="Young G."/>
            <person name="Zainoun J."/>
            <person name="Zembeck L."/>
            <person name="Zimmer A."/>
            <person name="Zody M."/>
            <person name="Lander E."/>
        </authorList>
    </citation>
    <scope>NUCLEOTIDE SEQUENCE [LARGE SCALE GENOMIC DNA]</scope>
</reference>
<protein>
    <submittedName>
        <fullName evidence="1">Uncharacterized protein</fullName>
    </submittedName>
</protein>
<reference evidence="1" key="2">
    <citation type="submission" date="2025-08" db="UniProtKB">
        <authorList>
            <consortium name="Ensembl"/>
        </authorList>
    </citation>
    <scope>IDENTIFICATION</scope>
</reference>
<sequence>MFYNDPDDVTALKETFKQIAHTTDGDQTSNPYQIYGSTHSIISNGNAVGSFNMDSSVGKDSVFSFSWSNGGTAPTFTVTSPSGTPYCTNTGSSCYNPSVVSVDSSLGTAAFRFSTTEVGQWVYNIQTTSTQLVSVMITSMASSVGTPPIVAEAGLSATDVSTGGQAIVVYAKVTQGHQAITGAVVDAKIASTGGTVTTLRLVDTGS</sequence>
<dbReference type="GeneTree" id="ENSGT00940000165580"/>
<proteinExistence type="predicted"/>
<name>H2ZFD3_CIOSA</name>
<dbReference type="Ensembl" id="ENSCSAVT00000016480.1">
    <property type="protein sequence ID" value="ENSCSAVP00000016299.1"/>
    <property type="gene ID" value="ENSCSAVG00000009591.1"/>
</dbReference>
<dbReference type="Proteomes" id="UP000007875">
    <property type="component" value="Unassembled WGS sequence"/>
</dbReference>
<dbReference type="STRING" id="51511.ENSCSAVP00000016299"/>
<accession>H2ZFD3</accession>
<dbReference type="HOGENOM" id="CLU_1334539_0_0_1"/>
<reference evidence="1" key="3">
    <citation type="submission" date="2025-09" db="UniProtKB">
        <authorList>
            <consortium name="Ensembl"/>
        </authorList>
    </citation>
    <scope>IDENTIFICATION</scope>
</reference>
<evidence type="ECO:0000313" key="1">
    <source>
        <dbReference type="Ensembl" id="ENSCSAVP00000016299.1"/>
    </source>
</evidence>
<evidence type="ECO:0000313" key="2">
    <source>
        <dbReference type="Proteomes" id="UP000007875"/>
    </source>
</evidence>
<dbReference type="InParanoid" id="H2ZFD3"/>
<organism evidence="1 2">
    <name type="scientific">Ciona savignyi</name>
    <name type="common">Pacific transparent sea squirt</name>
    <dbReference type="NCBI Taxonomy" id="51511"/>
    <lineage>
        <taxon>Eukaryota</taxon>
        <taxon>Metazoa</taxon>
        <taxon>Chordata</taxon>
        <taxon>Tunicata</taxon>
        <taxon>Ascidiacea</taxon>
        <taxon>Phlebobranchia</taxon>
        <taxon>Cionidae</taxon>
        <taxon>Ciona</taxon>
    </lineage>
</organism>
<dbReference type="AlphaFoldDB" id="H2ZFD3"/>
<keyword evidence="2" id="KW-1185">Reference proteome</keyword>